<comment type="caution">
    <text evidence="1">The sequence shown here is derived from an EMBL/GenBank/DDBJ whole genome shotgun (WGS) entry which is preliminary data.</text>
</comment>
<evidence type="ECO:0000313" key="2">
    <source>
        <dbReference type="Proteomes" id="UP000646053"/>
    </source>
</evidence>
<dbReference type="Proteomes" id="UP000646053">
    <property type="component" value="Unassembled WGS sequence"/>
</dbReference>
<name>A0A8J7Z806_9CYAN</name>
<accession>A0A8J7Z806</accession>
<organism evidence="1 2">
    <name type="scientific">Myxacorys almedinensis A</name>
    <dbReference type="NCBI Taxonomy" id="2690445"/>
    <lineage>
        <taxon>Bacteria</taxon>
        <taxon>Bacillati</taxon>
        <taxon>Cyanobacteriota</taxon>
        <taxon>Cyanophyceae</taxon>
        <taxon>Leptolyngbyales</taxon>
        <taxon>Leptolyngbyaceae</taxon>
        <taxon>Myxacorys</taxon>
        <taxon>Myxacorys almedinensis</taxon>
    </lineage>
</organism>
<protein>
    <submittedName>
        <fullName evidence="1">Uncharacterized protein</fullName>
    </submittedName>
</protein>
<evidence type="ECO:0000313" key="1">
    <source>
        <dbReference type="EMBL" id="NDJ17190.1"/>
    </source>
</evidence>
<dbReference type="EMBL" id="WVIE01000007">
    <property type="protein sequence ID" value="NDJ17190.1"/>
    <property type="molecule type" value="Genomic_DNA"/>
</dbReference>
<proteinExistence type="predicted"/>
<reference evidence="1" key="1">
    <citation type="submission" date="2019-12" db="EMBL/GenBank/DDBJ databases">
        <title>High-Quality draft genome sequences of three cyanobacteria isolated from the limestone walls of the Old Cathedral of Coimbra.</title>
        <authorList>
            <person name="Tiago I."/>
            <person name="Soares F."/>
            <person name="Portugal A."/>
        </authorList>
    </citation>
    <scope>NUCLEOTIDE SEQUENCE</scope>
    <source>
        <strain evidence="1">A</strain>
    </source>
</reference>
<keyword evidence="2" id="KW-1185">Reference proteome</keyword>
<gene>
    <name evidence="1" type="ORF">GS601_07790</name>
</gene>
<sequence>MLHPNLSSEEIARRGKEIYENHIRPQVETVNNIGKLVSIDVETREYAIGDDLVVTSSQLQAKHPGAAIWTERIGFNAVYAIGGTLVRTEA</sequence>
<dbReference type="AlphaFoldDB" id="A0A8J7Z806"/>